<proteinExistence type="predicted"/>
<dbReference type="AlphaFoldDB" id="A0A3A9AVK4"/>
<sequence length="61" mass="7239">MDLSAWICLRGFAHRDIRRLLLILLSSDKKYREQKKILSPPAVPVTYQKTFIYFNALSKKR</sequence>
<dbReference type="EMBL" id="RAYQ01000009">
    <property type="protein sequence ID" value="RKI91553.1"/>
    <property type="molecule type" value="Genomic_DNA"/>
</dbReference>
<comment type="caution">
    <text evidence="1">The sequence shown here is derived from an EMBL/GenBank/DDBJ whole genome shotgun (WGS) entry which is preliminary data.</text>
</comment>
<organism evidence="1 2">
    <name type="scientific">Parablautia intestinalis</name>
    <dbReference type="NCBI Taxonomy" id="2320100"/>
    <lineage>
        <taxon>Bacteria</taxon>
        <taxon>Bacillati</taxon>
        <taxon>Bacillota</taxon>
        <taxon>Clostridia</taxon>
        <taxon>Lachnospirales</taxon>
        <taxon>Lachnospiraceae</taxon>
        <taxon>Parablautia</taxon>
    </lineage>
</organism>
<protein>
    <submittedName>
        <fullName evidence="1">Uncharacterized protein</fullName>
    </submittedName>
</protein>
<evidence type="ECO:0000313" key="2">
    <source>
        <dbReference type="Proteomes" id="UP000280696"/>
    </source>
</evidence>
<gene>
    <name evidence="1" type="ORF">D7V94_09770</name>
</gene>
<keyword evidence="2" id="KW-1185">Reference proteome</keyword>
<reference evidence="1 2" key="1">
    <citation type="submission" date="2018-09" db="EMBL/GenBank/DDBJ databases">
        <title>Murine metabolic-syndrome-specific gut microbial biobank.</title>
        <authorList>
            <person name="Liu C."/>
        </authorList>
    </citation>
    <scope>NUCLEOTIDE SEQUENCE [LARGE SCALE GENOMIC DNA]</scope>
    <source>
        <strain evidence="1 2">0.1xD8-82</strain>
    </source>
</reference>
<evidence type="ECO:0000313" key="1">
    <source>
        <dbReference type="EMBL" id="RKI91553.1"/>
    </source>
</evidence>
<accession>A0A3A9AVK4</accession>
<name>A0A3A9AVK4_9FIRM</name>
<dbReference type="Proteomes" id="UP000280696">
    <property type="component" value="Unassembled WGS sequence"/>
</dbReference>